<dbReference type="Proteomes" id="UP001150924">
    <property type="component" value="Unassembled WGS sequence"/>
</dbReference>
<dbReference type="EMBL" id="JAPNKE010000002">
    <property type="protein sequence ID" value="MCY1012602.1"/>
    <property type="molecule type" value="Genomic_DNA"/>
</dbReference>
<organism evidence="2 3">
    <name type="scientific">Nannocystis pusilla</name>
    <dbReference type="NCBI Taxonomy" id="889268"/>
    <lineage>
        <taxon>Bacteria</taxon>
        <taxon>Pseudomonadati</taxon>
        <taxon>Myxococcota</taxon>
        <taxon>Polyangia</taxon>
        <taxon>Nannocystales</taxon>
        <taxon>Nannocystaceae</taxon>
        <taxon>Nannocystis</taxon>
    </lineage>
</organism>
<evidence type="ECO:0000256" key="1">
    <source>
        <dbReference type="SAM" id="MobiDB-lite"/>
    </source>
</evidence>
<reference evidence="2" key="1">
    <citation type="submission" date="2022-11" db="EMBL/GenBank/DDBJ databases">
        <title>Minimal conservation of predation-associated metabolite biosynthetic gene clusters underscores biosynthetic potential of Myxococcota including descriptions for ten novel species: Archangium lansinium sp. nov., Myxococcus landrumus sp. nov., Nannocystis bai.</title>
        <authorList>
            <person name="Ahearne A."/>
            <person name="Stevens C."/>
            <person name="Phillips K."/>
        </authorList>
    </citation>
    <scope>NUCLEOTIDE SEQUENCE</scope>
    <source>
        <strain evidence="2">Na p29</strain>
    </source>
</reference>
<name>A0A9X3EYD0_9BACT</name>
<feature type="region of interest" description="Disordered" evidence="1">
    <location>
        <begin position="1261"/>
        <end position="1304"/>
    </location>
</feature>
<keyword evidence="3" id="KW-1185">Reference proteome</keyword>
<evidence type="ECO:0000313" key="2">
    <source>
        <dbReference type="EMBL" id="MCY1012602.1"/>
    </source>
</evidence>
<protein>
    <submittedName>
        <fullName evidence="2">Uncharacterized protein</fullName>
    </submittedName>
</protein>
<evidence type="ECO:0000313" key="3">
    <source>
        <dbReference type="Proteomes" id="UP001150924"/>
    </source>
</evidence>
<feature type="region of interest" description="Disordered" evidence="1">
    <location>
        <begin position="1319"/>
        <end position="1360"/>
    </location>
</feature>
<feature type="compositionally biased region" description="Pro residues" evidence="1">
    <location>
        <begin position="1272"/>
        <end position="1282"/>
    </location>
</feature>
<comment type="caution">
    <text evidence="2">The sequence shown here is derived from an EMBL/GenBank/DDBJ whole genome shotgun (WGS) entry which is preliminary data.</text>
</comment>
<gene>
    <name evidence="2" type="ORF">OV079_45140</name>
</gene>
<dbReference type="RefSeq" id="WP_267776074.1">
    <property type="nucleotide sequence ID" value="NZ_JAPNKE010000002.1"/>
</dbReference>
<feature type="compositionally biased region" description="Low complexity" evidence="1">
    <location>
        <begin position="1333"/>
        <end position="1353"/>
    </location>
</feature>
<sequence length="1373" mass="148970">MPRTELNIHSADVQQFAPGHENVTFVYDPGNPTHYDSYEFEISDRQGRVVYRARTVGLYDGTLWDGRGDHTAPDAAMRFVSPLDSPYRARLYGVENPAPTAFFAASLHFFASAKNKLTSLVKDAPPVPTVHQVAVLYHSLELSLGEWLPAEEVARLGGVVAGLAPTFAAATLTDPDIILYTWYRLGALGYFPGPQPTPPSVTPGLELAILRYKRNHPELSRRLFHYDARGDDVLAPWVDAPGGLKAITPDLLAALHRGDRHRLDSAGNAAEFILGDARVFTDANRDEPLYLDAERFYVGIDAEFNPDRKVAVEQANLPRPMLPVRATVYLQDSAGNRAPAAGFGALGDFRIRWTWTDRATRDNGLPTAQPDRPSRTKDYVDAAVQALGGAVASTYHNARSIVGGIVTGIAVSDVVAALEACAPYPAANVPTGLETRPHVDPNHKSCAPQSVVYLHASRVAGDSFKLAAALDLSHAHASVQAAHPNAITAATGTFELWRRIPMAAFIQWGNTPAAPNWNAIAAKFAPAFIEIVPPVRSFALSALQPGDLAALKASYESFTQDQSKSWFTPNEDPGINSDFAEFSTAAFFPFDPRSVEFRHLAAHGAAQFSAPVNVINDLMVGALASALVKWRRASLGGAPKDPVKVRYNMLALWNQPARPAWLQAVAQHFLTELNLVYNPAGMGSCRAVGRAARVVRPLPHTTNLVGLPASRVDILNEMLVAAVNPATPAEVTALRNLMRQLTKDIAETTKLAQKAGCPSPIHPCLERFSVHFAQFSAAGANGPPPGAYPALAPELEADDDARYCRSVAAYETHLFRDRVNSTVGSLATKSLVEEFYEIARHPAAPGTRPGAGLTIVYYKAHPTPAPVDTGAPNSLQNLTYGTSTGVSDGVCMVCSDLPMDQEHLVTHEMAHCLFLRHWQNAQDTIDADFSNPDDHDRADANCIMSYAAWDYASKFEGRDPCESHFKTTRYRPNFCGKCNLKLRGWDIHAGAMPASSAALRLVEPAHVVAPVNQVSLPDPAQLHVDIEHLLQNVLGVNPQRDFTLDQASLCVQSNPALRTIRGVPKYEWSPCPAVDALTGAPLQVSPATYVPDGADRPEAAVFAGDNSGYACAWERHHEYLFLIGGVTAGDGRGGGSMGLNVHHALWGADVPLHEIVHVYQDWDHDKMFHEGLTELFALMLAHHRYATAPHLQAHLFLNLNPSYIQFLHFVAAELLPRLGVAALAKWYFQGTTAEVDPALRGGADFGKLNAALNAIKDDHDPMPAAELLGPRPLAPPPSPNPWPTSWRRPRCSPTTRSCCSGRTRSASTATTRLWWPAPSACATSSRPTRPRSSRPSSSASTSRRPIGCTGSSRGWRRRSGRSWACATSCRRSA</sequence>
<accession>A0A9X3EYD0</accession>
<proteinExistence type="predicted"/>